<organism evidence="2 3">
    <name type="scientific">Panicum virgatum</name>
    <name type="common">Blackwell switchgrass</name>
    <dbReference type="NCBI Taxonomy" id="38727"/>
    <lineage>
        <taxon>Eukaryota</taxon>
        <taxon>Viridiplantae</taxon>
        <taxon>Streptophyta</taxon>
        <taxon>Embryophyta</taxon>
        <taxon>Tracheophyta</taxon>
        <taxon>Spermatophyta</taxon>
        <taxon>Magnoliopsida</taxon>
        <taxon>Liliopsida</taxon>
        <taxon>Poales</taxon>
        <taxon>Poaceae</taxon>
        <taxon>PACMAD clade</taxon>
        <taxon>Panicoideae</taxon>
        <taxon>Panicodae</taxon>
        <taxon>Paniceae</taxon>
        <taxon>Panicinae</taxon>
        <taxon>Panicum</taxon>
        <taxon>Panicum sect. Hiantes</taxon>
    </lineage>
</organism>
<accession>A0A8T0PJ55</accession>
<keyword evidence="1" id="KW-1133">Transmembrane helix</keyword>
<keyword evidence="1" id="KW-0812">Transmembrane</keyword>
<evidence type="ECO:0000313" key="3">
    <source>
        <dbReference type="Proteomes" id="UP000823388"/>
    </source>
</evidence>
<proteinExistence type="predicted"/>
<gene>
    <name evidence="2" type="ORF">PVAP13_8KG076900</name>
</gene>
<evidence type="ECO:0000256" key="1">
    <source>
        <dbReference type="SAM" id="Phobius"/>
    </source>
</evidence>
<comment type="caution">
    <text evidence="2">The sequence shown here is derived from an EMBL/GenBank/DDBJ whole genome shotgun (WGS) entry which is preliminary data.</text>
</comment>
<keyword evidence="1" id="KW-0472">Membrane</keyword>
<name>A0A8T0PJ55_PANVG</name>
<protein>
    <submittedName>
        <fullName evidence="2">Uncharacterized protein</fullName>
    </submittedName>
</protein>
<reference evidence="2" key="1">
    <citation type="submission" date="2020-05" db="EMBL/GenBank/DDBJ databases">
        <title>WGS assembly of Panicum virgatum.</title>
        <authorList>
            <person name="Lovell J.T."/>
            <person name="Jenkins J."/>
            <person name="Shu S."/>
            <person name="Juenger T.E."/>
            <person name="Schmutz J."/>
        </authorList>
    </citation>
    <scope>NUCLEOTIDE SEQUENCE</scope>
    <source>
        <strain evidence="2">AP13</strain>
    </source>
</reference>
<sequence>MSSSVDLVKMDGRGWLCRRAPQIQQALEVGHYEGSWEDEARKAAHGQAPRIWRAEAKHPFKKKKSFFRSHGYWLCFLLATMGFIVNGSKRWGNPHDFCPHSMKKWEFDVLVRSASDCTSLNLC</sequence>
<feature type="transmembrane region" description="Helical" evidence="1">
    <location>
        <begin position="71"/>
        <end position="87"/>
    </location>
</feature>
<dbReference type="AlphaFoldDB" id="A0A8T0PJ55"/>
<evidence type="ECO:0000313" key="2">
    <source>
        <dbReference type="EMBL" id="KAG2560669.1"/>
    </source>
</evidence>
<dbReference type="Proteomes" id="UP000823388">
    <property type="component" value="Chromosome 8K"/>
</dbReference>
<keyword evidence="3" id="KW-1185">Reference proteome</keyword>
<dbReference type="EMBL" id="CM029051">
    <property type="protein sequence ID" value="KAG2560669.1"/>
    <property type="molecule type" value="Genomic_DNA"/>
</dbReference>